<dbReference type="GO" id="GO:0007165">
    <property type="term" value="P:signal transduction"/>
    <property type="evidence" value="ECO:0007669"/>
    <property type="project" value="UniProtKB-KW"/>
</dbReference>
<evidence type="ECO:0000256" key="4">
    <source>
        <dbReference type="ARBA" id="ARBA00022692"/>
    </source>
</evidence>
<evidence type="ECO:0000256" key="1">
    <source>
        <dbReference type="ARBA" id="ARBA00004651"/>
    </source>
</evidence>
<dbReference type="PANTHER" id="PTHR32089">
    <property type="entry name" value="METHYL-ACCEPTING CHEMOTAXIS PROTEIN MCPB"/>
    <property type="match status" value="1"/>
</dbReference>
<evidence type="ECO:0000256" key="5">
    <source>
        <dbReference type="ARBA" id="ARBA00022989"/>
    </source>
</evidence>
<evidence type="ECO:0000256" key="3">
    <source>
        <dbReference type="ARBA" id="ARBA00022500"/>
    </source>
</evidence>
<dbReference type="PANTHER" id="PTHR32089:SF112">
    <property type="entry name" value="LYSOZYME-LIKE PROTEIN-RELATED"/>
    <property type="match status" value="1"/>
</dbReference>
<keyword evidence="3" id="KW-0145">Chemotaxis</keyword>
<dbReference type="Pfam" id="PF02743">
    <property type="entry name" value="dCache_1"/>
    <property type="match status" value="1"/>
</dbReference>
<accession>A0A212KC31</accession>
<feature type="domain" description="Methyl-accepting transducer" evidence="12">
    <location>
        <begin position="434"/>
        <end position="670"/>
    </location>
</feature>
<dbReference type="Pfam" id="PF00015">
    <property type="entry name" value="MCPsignal"/>
    <property type="match status" value="1"/>
</dbReference>
<organism evidence="14">
    <name type="scientific">uncultured delta proteobacterium</name>
    <dbReference type="NCBI Taxonomy" id="34034"/>
    <lineage>
        <taxon>Bacteria</taxon>
        <taxon>Deltaproteobacteria</taxon>
        <taxon>environmental samples</taxon>
    </lineage>
</organism>
<protein>
    <submittedName>
        <fullName evidence="14">Putative Methyl-accepting chemotaxis sensory transducer with Cache sensor</fullName>
    </submittedName>
</protein>
<evidence type="ECO:0000256" key="2">
    <source>
        <dbReference type="ARBA" id="ARBA00022475"/>
    </source>
</evidence>
<evidence type="ECO:0000256" key="11">
    <source>
        <dbReference type="SAM" id="Phobius"/>
    </source>
</evidence>
<keyword evidence="2" id="KW-1003">Cell membrane</keyword>
<evidence type="ECO:0000256" key="8">
    <source>
        <dbReference type="ARBA" id="ARBA00029447"/>
    </source>
</evidence>
<evidence type="ECO:0000256" key="7">
    <source>
        <dbReference type="ARBA" id="ARBA00023224"/>
    </source>
</evidence>
<sequence>MRLKTRLLLFLVPAIFITLVVLTALGYRNASNQANLLGHREADLIATAQSARIFDKLRNAEGAAHSLAYSLRDLSMMEAPSREAMSKVVKGVAESSKDFFGVWALWEADAYDGKDAAFVDNPDYGNKTGKANAYWLRDGDSVSYDVSEDFEDEHYYVLPLRSKRFMTIPPYRDKDTPNKTLMTSITMPILDKGKPLGVVGVDLEMEFIHGLIKDVKPYGTGYAMLVSDTGAIIAQPVAEAQRSENLPVVASDILQKIREGKPFTLPGVSVFDKSPVQCFYSPVKLESFAAPWFFMVALPMDKVTAESRRSLYIQLGIGLAALIVLVGLVFYVAGSVATPLQRIAAYSKEVAGGKYKAVVDRSGFVFELTELQAALQSMLDSLLETMAEAGRRKENADKEAERARDAMGQAEKARLVTEENHKSMLEVAQRVNAVSEKLQQTAHQLSRKIASAGQEVQHQNNLMAETVVAISGMGDSILRVSANAEDAAQFTERTRERAREGADVVNRTLQAFDSIRKETESLGGQIEDLAARTEAIGEILRIINDIADQTNLLALNAAIEAARAGEAGRGFAVVADEVRKLAEKTVEATKQVGEAVGGIRTSMRVSADGVARTAKTVHDTVDLGMNAQNSLADIVELVQRMSEQIHDIAGLCGEQAKTSEGVADTVERLRQSSVAAAEAMDEGAAITHTLEPEARDLGRLMEQLTKKKA</sequence>
<evidence type="ECO:0000259" key="12">
    <source>
        <dbReference type="PROSITE" id="PS50111"/>
    </source>
</evidence>
<dbReference type="SMART" id="SM00304">
    <property type="entry name" value="HAMP"/>
    <property type="match status" value="1"/>
</dbReference>
<dbReference type="GO" id="GO:0006935">
    <property type="term" value="P:chemotaxis"/>
    <property type="evidence" value="ECO:0007669"/>
    <property type="project" value="UniProtKB-KW"/>
</dbReference>
<dbReference type="PROSITE" id="PS50111">
    <property type="entry name" value="CHEMOTAXIS_TRANSDUC_2"/>
    <property type="match status" value="1"/>
</dbReference>
<dbReference type="PROSITE" id="PS50885">
    <property type="entry name" value="HAMP"/>
    <property type="match status" value="1"/>
</dbReference>
<keyword evidence="4 11" id="KW-0812">Transmembrane</keyword>
<proteinExistence type="inferred from homology"/>
<feature type="coiled-coil region" evidence="10">
    <location>
        <begin position="379"/>
        <end position="455"/>
    </location>
</feature>
<keyword evidence="10" id="KW-0175">Coiled coil</keyword>
<dbReference type="SMART" id="SM00283">
    <property type="entry name" value="MA"/>
    <property type="match status" value="1"/>
</dbReference>
<name>A0A212KC31_9DELT</name>
<evidence type="ECO:0000256" key="9">
    <source>
        <dbReference type="PROSITE-ProRule" id="PRU00284"/>
    </source>
</evidence>
<dbReference type="EMBL" id="FLUQ01000005">
    <property type="protein sequence ID" value="SBW09232.1"/>
    <property type="molecule type" value="Genomic_DNA"/>
</dbReference>
<dbReference type="Gene3D" id="1.10.287.950">
    <property type="entry name" value="Methyl-accepting chemotaxis protein"/>
    <property type="match status" value="1"/>
</dbReference>
<comment type="subcellular location">
    <subcellularLocation>
        <location evidence="1">Cell membrane</location>
        <topology evidence="1">Multi-pass membrane protein</topology>
    </subcellularLocation>
</comment>
<dbReference type="Gene3D" id="6.10.340.10">
    <property type="match status" value="1"/>
</dbReference>
<keyword evidence="5 11" id="KW-1133">Transmembrane helix</keyword>
<feature type="transmembrane region" description="Helical" evidence="11">
    <location>
        <begin position="311"/>
        <end position="333"/>
    </location>
</feature>
<dbReference type="Gene3D" id="3.30.450.20">
    <property type="entry name" value="PAS domain"/>
    <property type="match status" value="2"/>
</dbReference>
<dbReference type="InterPro" id="IPR004089">
    <property type="entry name" value="MCPsignal_dom"/>
</dbReference>
<evidence type="ECO:0000259" key="13">
    <source>
        <dbReference type="PROSITE" id="PS50885"/>
    </source>
</evidence>
<keyword evidence="7 9" id="KW-0807">Transducer</keyword>
<dbReference type="SUPFAM" id="SSF58104">
    <property type="entry name" value="Methyl-accepting chemotaxis protein (MCP) signaling domain"/>
    <property type="match status" value="1"/>
</dbReference>
<gene>
    <name evidence="14" type="ORF">KL86DPRO_50106</name>
</gene>
<comment type="similarity">
    <text evidence="8">Belongs to the methyl-accepting chemotaxis (MCP) protein family.</text>
</comment>
<evidence type="ECO:0000256" key="6">
    <source>
        <dbReference type="ARBA" id="ARBA00023136"/>
    </source>
</evidence>
<dbReference type="InterPro" id="IPR003660">
    <property type="entry name" value="HAMP_dom"/>
</dbReference>
<dbReference type="CDD" id="cd12913">
    <property type="entry name" value="PDC1_MCP_like"/>
    <property type="match status" value="1"/>
</dbReference>
<reference evidence="14" key="1">
    <citation type="submission" date="2016-04" db="EMBL/GenBank/DDBJ databases">
        <authorList>
            <person name="Evans L.H."/>
            <person name="Alamgir A."/>
            <person name="Owens N."/>
            <person name="Weber N.D."/>
            <person name="Virtaneva K."/>
            <person name="Barbian K."/>
            <person name="Babar A."/>
            <person name="Rosenke K."/>
        </authorList>
    </citation>
    <scope>NUCLEOTIDE SEQUENCE</scope>
    <source>
        <strain evidence="14">86</strain>
    </source>
</reference>
<evidence type="ECO:0000313" key="14">
    <source>
        <dbReference type="EMBL" id="SBW09232.1"/>
    </source>
</evidence>
<keyword evidence="6 11" id="KW-0472">Membrane</keyword>
<dbReference type="AlphaFoldDB" id="A0A212KC31"/>
<evidence type="ECO:0000256" key="10">
    <source>
        <dbReference type="SAM" id="Coils"/>
    </source>
</evidence>
<dbReference type="GO" id="GO:0005886">
    <property type="term" value="C:plasma membrane"/>
    <property type="evidence" value="ECO:0007669"/>
    <property type="project" value="UniProtKB-SubCell"/>
</dbReference>
<feature type="domain" description="HAMP" evidence="13">
    <location>
        <begin position="334"/>
        <end position="387"/>
    </location>
</feature>
<dbReference type="CDD" id="cd11386">
    <property type="entry name" value="MCP_signal"/>
    <property type="match status" value="1"/>
</dbReference>
<dbReference type="InterPro" id="IPR033479">
    <property type="entry name" value="dCache_1"/>
</dbReference>